<evidence type="ECO:0000259" key="1">
    <source>
        <dbReference type="PROSITE" id="PS50086"/>
    </source>
</evidence>
<dbReference type="InParanoid" id="A0A200Q8C3"/>
<protein>
    <submittedName>
        <fullName evidence="2">Rab-GTPase-TBC domain</fullName>
    </submittedName>
</protein>
<evidence type="ECO:0000313" key="3">
    <source>
        <dbReference type="Proteomes" id="UP000195402"/>
    </source>
</evidence>
<dbReference type="FunFam" id="1.10.8.270:FF:000024">
    <property type="entry name" value="TBC1 domain family member 13"/>
    <property type="match status" value="1"/>
</dbReference>
<comment type="caution">
    <text evidence="2">The sequence shown here is derived from an EMBL/GenBank/DDBJ whole genome shotgun (WGS) entry which is preliminary data.</text>
</comment>
<dbReference type="InterPro" id="IPR035969">
    <property type="entry name" value="Rab-GAP_TBC_sf"/>
</dbReference>
<feature type="domain" description="Rab-GAP TBC" evidence="1">
    <location>
        <begin position="120"/>
        <end position="387"/>
    </location>
</feature>
<dbReference type="Gene3D" id="1.10.8.270">
    <property type="entry name" value="putative rabgap domain of human tbc1 domain family member 14 like domains"/>
    <property type="match status" value="1"/>
</dbReference>
<dbReference type="SMART" id="SM00164">
    <property type="entry name" value="TBC"/>
    <property type="match status" value="1"/>
</dbReference>
<organism evidence="2 3">
    <name type="scientific">Macleaya cordata</name>
    <name type="common">Five-seeded plume-poppy</name>
    <name type="synonym">Bocconia cordata</name>
    <dbReference type="NCBI Taxonomy" id="56857"/>
    <lineage>
        <taxon>Eukaryota</taxon>
        <taxon>Viridiplantae</taxon>
        <taxon>Streptophyta</taxon>
        <taxon>Embryophyta</taxon>
        <taxon>Tracheophyta</taxon>
        <taxon>Spermatophyta</taxon>
        <taxon>Magnoliopsida</taxon>
        <taxon>Ranunculales</taxon>
        <taxon>Papaveraceae</taxon>
        <taxon>Papaveroideae</taxon>
        <taxon>Macleaya</taxon>
    </lineage>
</organism>
<sequence length="399" mass="45397">MLKGKIKLPEKAKRVLSDKFGSLVPGLEDKEKQSGGEDLMFELEEDLTTFHSTGVESETEMDEEKVVGESNLMTIHPRFGKESLKQVSGVDDKRSDLEFEISQRVINLERVQLLARSGLPSGGGLRATAWKLLLGYLSTSRDLWEGELADNRLKYATLKEELLLNPSEISRRKEETLDSSEHDKDDHVIQLRRNEVSPVDHPLSLGKSSIWHQYFQYTEIAEQIDRDLQRTHPDIKFFSGDSSFSCKNRQAMRNILLLFAKLNPAIGYVQGMNEILAPLYFVFSTDPDEKNASNAEADSFACFVRLLSDSVDHFCQQLDNSSVGILSTLSRLAELLKENDEELWRHLLITNKVNPQFYAFRWITLLLTQEFNFTAIMRIWDSLLSNPGGVQVIAKNVLP</sequence>
<gene>
    <name evidence="2" type="ORF">BVC80_787g9</name>
</gene>
<dbReference type="SUPFAM" id="SSF47923">
    <property type="entry name" value="Ypt/Rab-GAP domain of gyp1p"/>
    <property type="match status" value="1"/>
</dbReference>
<keyword evidence="3" id="KW-1185">Reference proteome</keyword>
<dbReference type="InterPro" id="IPR000195">
    <property type="entry name" value="Rab-GAP-TBC_dom"/>
</dbReference>
<dbReference type="GO" id="GO:0006886">
    <property type="term" value="P:intracellular protein transport"/>
    <property type="evidence" value="ECO:0007669"/>
    <property type="project" value="TreeGrafter"/>
</dbReference>
<name>A0A200Q8C3_MACCD</name>
<reference evidence="2 3" key="1">
    <citation type="journal article" date="2017" name="Mol. Plant">
        <title>The Genome of Medicinal Plant Macleaya cordata Provides New Insights into Benzylisoquinoline Alkaloids Metabolism.</title>
        <authorList>
            <person name="Liu X."/>
            <person name="Liu Y."/>
            <person name="Huang P."/>
            <person name="Ma Y."/>
            <person name="Qing Z."/>
            <person name="Tang Q."/>
            <person name="Cao H."/>
            <person name="Cheng P."/>
            <person name="Zheng Y."/>
            <person name="Yuan Z."/>
            <person name="Zhou Y."/>
            <person name="Liu J."/>
            <person name="Tang Z."/>
            <person name="Zhuo Y."/>
            <person name="Zhang Y."/>
            <person name="Yu L."/>
            <person name="Huang J."/>
            <person name="Yang P."/>
            <person name="Peng Q."/>
            <person name="Zhang J."/>
            <person name="Jiang W."/>
            <person name="Zhang Z."/>
            <person name="Lin K."/>
            <person name="Ro D.K."/>
            <person name="Chen X."/>
            <person name="Xiong X."/>
            <person name="Shang Y."/>
            <person name="Huang S."/>
            <person name="Zeng J."/>
        </authorList>
    </citation>
    <scope>NUCLEOTIDE SEQUENCE [LARGE SCALE GENOMIC DNA]</scope>
    <source>
        <strain evidence="3">cv. BLH2017</strain>
        <tissue evidence="2">Root</tissue>
    </source>
</reference>
<dbReference type="PANTHER" id="PTHR22957:SF495">
    <property type="entry name" value="TBC1 DOMAIN FAMILY MEMBER 13-LIKE ISOFORM X1"/>
    <property type="match status" value="1"/>
</dbReference>
<dbReference type="OMA" id="SDWALES"/>
<dbReference type="EMBL" id="MVGT01002749">
    <property type="protein sequence ID" value="OVA06700.1"/>
    <property type="molecule type" value="Genomic_DNA"/>
</dbReference>
<dbReference type="PROSITE" id="PS50086">
    <property type="entry name" value="TBC_RABGAP"/>
    <property type="match status" value="1"/>
</dbReference>
<dbReference type="OrthoDB" id="10263206at2759"/>
<proteinExistence type="predicted"/>
<dbReference type="Gene3D" id="1.10.10.750">
    <property type="entry name" value="Ypt/Rab-GAP domain of gyp1p, domain 1"/>
    <property type="match status" value="1"/>
</dbReference>
<dbReference type="AlphaFoldDB" id="A0A200Q8C3"/>
<dbReference type="GO" id="GO:0005096">
    <property type="term" value="F:GTPase activator activity"/>
    <property type="evidence" value="ECO:0007669"/>
    <property type="project" value="TreeGrafter"/>
</dbReference>
<dbReference type="Proteomes" id="UP000195402">
    <property type="component" value="Unassembled WGS sequence"/>
</dbReference>
<dbReference type="Gene3D" id="1.10.472.80">
    <property type="entry name" value="Ypt/Rab-GAP domain of gyp1p, domain 3"/>
    <property type="match status" value="1"/>
</dbReference>
<evidence type="ECO:0000313" key="2">
    <source>
        <dbReference type="EMBL" id="OVA06700.1"/>
    </source>
</evidence>
<dbReference type="Pfam" id="PF00566">
    <property type="entry name" value="RabGAP-TBC"/>
    <property type="match status" value="1"/>
</dbReference>
<accession>A0A200Q8C3</accession>
<dbReference type="PANTHER" id="PTHR22957">
    <property type="entry name" value="TBC1 DOMAIN FAMILY MEMBER GTPASE-ACTIVATING PROTEIN"/>
    <property type="match status" value="1"/>
</dbReference>